<evidence type="ECO:0000313" key="3">
    <source>
        <dbReference type="Proteomes" id="UP000321085"/>
    </source>
</evidence>
<evidence type="ECO:0000256" key="1">
    <source>
        <dbReference type="SAM" id="MobiDB-lite"/>
    </source>
</evidence>
<keyword evidence="3" id="KW-1185">Reference proteome</keyword>
<protein>
    <submittedName>
        <fullName evidence="2">Uncharacterized protein</fullName>
    </submittedName>
</protein>
<reference evidence="2 3" key="1">
    <citation type="submission" date="2019-07" db="EMBL/GenBank/DDBJ databases">
        <title>Whole genome shotgun sequence of Microvirga aerophila NBRC 106136.</title>
        <authorList>
            <person name="Hosoyama A."/>
            <person name="Uohara A."/>
            <person name="Ohji S."/>
            <person name="Ichikawa N."/>
        </authorList>
    </citation>
    <scope>NUCLEOTIDE SEQUENCE [LARGE SCALE GENOMIC DNA]</scope>
    <source>
        <strain evidence="2 3">NBRC 106136</strain>
    </source>
</reference>
<organism evidence="2 3">
    <name type="scientific">Microvirga aerophila</name>
    <dbReference type="NCBI Taxonomy" id="670291"/>
    <lineage>
        <taxon>Bacteria</taxon>
        <taxon>Pseudomonadati</taxon>
        <taxon>Pseudomonadota</taxon>
        <taxon>Alphaproteobacteria</taxon>
        <taxon>Hyphomicrobiales</taxon>
        <taxon>Methylobacteriaceae</taxon>
        <taxon>Microvirga</taxon>
    </lineage>
</organism>
<name>A0A512C2F8_9HYPH</name>
<gene>
    <name evidence="2" type="ORF">MAE02_61000</name>
</gene>
<proteinExistence type="predicted"/>
<dbReference type="EMBL" id="BJYU01000189">
    <property type="protein sequence ID" value="GEO18404.1"/>
    <property type="molecule type" value="Genomic_DNA"/>
</dbReference>
<comment type="caution">
    <text evidence="2">The sequence shown here is derived from an EMBL/GenBank/DDBJ whole genome shotgun (WGS) entry which is preliminary data.</text>
</comment>
<feature type="region of interest" description="Disordered" evidence="1">
    <location>
        <begin position="1"/>
        <end position="24"/>
    </location>
</feature>
<evidence type="ECO:0000313" key="2">
    <source>
        <dbReference type="EMBL" id="GEO18404.1"/>
    </source>
</evidence>
<dbReference type="AlphaFoldDB" id="A0A512C2F8"/>
<sequence length="40" mass="4742">MDWNHGLPDDEHEAAEPESFPVTRTHEEWVDILAQEERPQ</sequence>
<accession>A0A512C2F8</accession>
<dbReference type="Proteomes" id="UP000321085">
    <property type="component" value="Unassembled WGS sequence"/>
</dbReference>